<dbReference type="PANTHER" id="PTHR39087">
    <property type="entry name" value="UPF0104 MEMBRANE PROTEIN MJ1595"/>
    <property type="match status" value="1"/>
</dbReference>
<feature type="transmembrane region" description="Helical" evidence="7">
    <location>
        <begin position="131"/>
        <end position="148"/>
    </location>
</feature>
<feature type="transmembrane region" description="Helical" evidence="7">
    <location>
        <begin position="46"/>
        <end position="66"/>
    </location>
</feature>
<dbReference type="GO" id="GO:0005886">
    <property type="term" value="C:plasma membrane"/>
    <property type="evidence" value="ECO:0007669"/>
    <property type="project" value="UniProtKB-SubCell"/>
</dbReference>
<evidence type="ECO:0000313" key="9">
    <source>
        <dbReference type="Proteomes" id="UP000269499"/>
    </source>
</evidence>
<evidence type="ECO:0000256" key="5">
    <source>
        <dbReference type="ARBA" id="ARBA00022989"/>
    </source>
</evidence>
<accession>A0A497F502</accession>
<dbReference type="Pfam" id="PF03706">
    <property type="entry name" value="LPG_synthase_TM"/>
    <property type="match status" value="1"/>
</dbReference>
<name>A0A497F502_9CREN</name>
<evidence type="ECO:0000256" key="6">
    <source>
        <dbReference type="ARBA" id="ARBA00023136"/>
    </source>
</evidence>
<gene>
    <name evidence="8" type="ORF">DRJ26_01995</name>
</gene>
<proteinExistence type="inferred from homology"/>
<feature type="transmembrane region" description="Helical" evidence="7">
    <location>
        <begin position="265"/>
        <end position="282"/>
    </location>
</feature>
<feature type="transmembrane region" description="Helical" evidence="7">
    <location>
        <begin position="289"/>
        <end position="311"/>
    </location>
</feature>
<comment type="caution">
    <text evidence="8">The sequence shown here is derived from an EMBL/GenBank/DDBJ whole genome shotgun (WGS) entry which is preliminary data.</text>
</comment>
<evidence type="ECO:0000256" key="1">
    <source>
        <dbReference type="ARBA" id="ARBA00004651"/>
    </source>
</evidence>
<dbReference type="PANTHER" id="PTHR39087:SF2">
    <property type="entry name" value="UPF0104 MEMBRANE PROTEIN MJ1595"/>
    <property type="match status" value="1"/>
</dbReference>
<protein>
    <recommendedName>
        <fullName evidence="10">Flippase-like domain-containing protein</fullName>
    </recommendedName>
</protein>
<comment type="similarity">
    <text evidence="2">Belongs to the UPF0104 family.</text>
</comment>
<reference evidence="8 9" key="1">
    <citation type="submission" date="2018-06" db="EMBL/GenBank/DDBJ databases">
        <title>Extensive metabolic versatility and redundancy in microbially diverse, dynamic hydrothermal sediments.</title>
        <authorList>
            <person name="Dombrowski N."/>
            <person name="Teske A."/>
            <person name="Baker B.J."/>
        </authorList>
    </citation>
    <scope>NUCLEOTIDE SEQUENCE [LARGE SCALE GENOMIC DNA]</scope>
    <source>
        <strain evidence="8">B20_G2</strain>
    </source>
</reference>
<dbReference type="AlphaFoldDB" id="A0A497F502"/>
<feature type="transmembrane region" description="Helical" evidence="7">
    <location>
        <begin position="86"/>
        <end position="110"/>
    </location>
</feature>
<evidence type="ECO:0000256" key="4">
    <source>
        <dbReference type="ARBA" id="ARBA00022692"/>
    </source>
</evidence>
<evidence type="ECO:0000256" key="3">
    <source>
        <dbReference type="ARBA" id="ARBA00022475"/>
    </source>
</evidence>
<feature type="transmembrane region" description="Helical" evidence="7">
    <location>
        <begin position="154"/>
        <end position="179"/>
    </location>
</feature>
<comment type="subcellular location">
    <subcellularLocation>
        <location evidence="1">Cell membrane</location>
        <topology evidence="1">Multi-pass membrane protein</topology>
    </subcellularLocation>
</comment>
<keyword evidence="6 7" id="KW-0472">Membrane</keyword>
<feature type="transmembrane region" description="Helical" evidence="7">
    <location>
        <begin position="237"/>
        <end position="259"/>
    </location>
</feature>
<feature type="transmembrane region" description="Helical" evidence="7">
    <location>
        <begin position="12"/>
        <end position="34"/>
    </location>
</feature>
<keyword evidence="5 7" id="KW-1133">Transmembrane helix</keyword>
<dbReference type="Proteomes" id="UP000269499">
    <property type="component" value="Unassembled WGS sequence"/>
</dbReference>
<dbReference type="NCBIfam" id="TIGR00374">
    <property type="entry name" value="flippase-like domain"/>
    <property type="match status" value="1"/>
</dbReference>
<evidence type="ECO:0000256" key="2">
    <source>
        <dbReference type="ARBA" id="ARBA00011061"/>
    </source>
</evidence>
<sequence length="355" mass="39190">MLRRVNKHKDKLIIAASYAVGIIIIVLLVHFAGFGSVTSIIMKMSVEFFIITLILDLAGLVFYALTWHILLRGLKCEIDFKKSLTISLAGIFMCYVTPSGVLLELLRVILANKEAKVPIGYGAATVVMHRILYTLGFVICAISSYAAITGKYTSLGIAGSLLLLIVLLSLVFAGGIFYISQRADVLEKIIVKIYRKYEDKISKVVKKYEPETVLNSLTNMISDFKTAFFELKNKPTYLFAAFMAVLLTWIMNVGIFYIVFHALNFPISIWAVALTIVVGDFIQMTPVMIPGMLGILETVFTTTLLAFGVPIDVAASAVILARIATFWFDIPVTAIAASYYGIKYLMKGAEAITQT</sequence>
<keyword evidence="3" id="KW-1003">Cell membrane</keyword>
<organism evidence="8 9">
    <name type="scientific">Thermoproteota archaeon</name>
    <dbReference type="NCBI Taxonomy" id="2056631"/>
    <lineage>
        <taxon>Archaea</taxon>
        <taxon>Thermoproteota</taxon>
    </lineage>
</organism>
<dbReference type="EMBL" id="QMRA01000027">
    <property type="protein sequence ID" value="RLE54391.1"/>
    <property type="molecule type" value="Genomic_DNA"/>
</dbReference>
<keyword evidence="4 7" id="KW-0812">Transmembrane</keyword>
<evidence type="ECO:0000256" key="7">
    <source>
        <dbReference type="SAM" id="Phobius"/>
    </source>
</evidence>
<dbReference type="InterPro" id="IPR022791">
    <property type="entry name" value="L-PG_synthase/AglD"/>
</dbReference>
<evidence type="ECO:0000313" key="8">
    <source>
        <dbReference type="EMBL" id="RLE54391.1"/>
    </source>
</evidence>
<evidence type="ECO:0008006" key="10">
    <source>
        <dbReference type="Google" id="ProtNLM"/>
    </source>
</evidence>